<keyword evidence="6" id="KW-1185">Reference proteome</keyword>
<gene>
    <name evidence="5" type="ORF">Poli38472_009782</name>
</gene>
<name>A0A8K1CF29_PYTOL</name>
<feature type="repeat" description="ANK" evidence="3">
    <location>
        <begin position="158"/>
        <end position="193"/>
    </location>
</feature>
<organism evidence="5 6">
    <name type="scientific">Pythium oligandrum</name>
    <name type="common">Mycoparasitic fungus</name>
    <dbReference type="NCBI Taxonomy" id="41045"/>
    <lineage>
        <taxon>Eukaryota</taxon>
        <taxon>Sar</taxon>
        <taxon>Stramenopiles</taxon>
        <taxon>Oomycota</taxon>
        <taxon>Peronosporomycetes</taxon>
        <taxon>Pythiales</taxon>
        <taxon>Pythiaceae</taxon>
        <taxon>Pythium</taxon>
    </lineage>
</organism>
<dbReference type="OrthoDB" id="539213at2759"/>
<dbReference type="SMART" id="SM00248">
    <property type="entry name" value="ANK"/>
    <property type="match status" value="3"/>
</dbReference>
<evidence type="ECO:0000256" key="4">
    <source>
        <dbReference type="SAM" id="MobiDB-lite"/>
    </source>
</evidence>
<dbReference type="Pfam" id="PF12796">
    <property type="entry name" value="Ank_2"/>
    <property type="match status" value="1"/>
</dbReference>
<keyword evidence="1" id="KW-0677">Repeat</keyword>
<dbReference type="SUPFAM" id="SSF48403">
    <property type="entry name" value="Ankyrin repeat"/>
    <property type="match status" value="1"/>
</dbReference>
<accession>A0A8K1CF29</accession>
<dbReference type="Proteomes" id="UP000794436">
    <property type="component" value="Unassembled WGS sequence"/>
</dbReference>
<feature type="compositionally biased region" description="Basic and acidic residues" evidence="4">
    <location>
        <begin position="61"/>
        <end position="71"/>
    </location>
</feature>
<dbReference type="PROSITE" id="PS50088">
    <property type="entry name" value="ANK_REPEAT"/>
    <property type="match status" value="1"/>
</dbReference>
<evidence type="ECO:0000256" key="3">
    <source>
        <dbReference type="PROSITE-ProRule" id="PRU00023"/>
    </source>
</evidence>
<dbReference type="PROSITE" id="PS50297">
    <property type="entry name" value="ANK_REP_REGION"/>
    <property type="match status" value="1"/>
</dbReference>
<proteinExistence type="predicted"/>
<dbReference type="AlphaFoldDB" id="A0A8K1CF29"/>
<dbReference type="EMBL" id="SPLM01000074">
    <property type="protein sequence ID" value="TMW62289.1"/>
    <property type="molecule type" value="Genomic_DNA"/>
</dbReference>
<dbReference type="PANTHER" id="PTHR24171">
    <property type="entry name" value="ANKYRIN REPEAT DOMAIN-CONTAINING PROTEIN 39-RELATED"/>
    <property type="match status" value="1"/>
</dbReference>
<dbReference type="GO" id="GO:0085020">
    <property type="term" value="P:protein K6-linked ubiquitination"/>
    <property type="evidence" value="ECO:0007669"/>
    <property type="project" value="TreeGrafter"/>
</dbReference>
<feature type="compositionally biased region" description="Basic and acidic residues" evidence="4">
    <location>
        <begin position="81"/>
        <end position="93"/>
    </location>
</feature>
<reference evidence="5" key="1">
    <citation type="submission" date="2019-03" db="EMBL/GenBank/DDBJ databases">
        <title>Long read genome sequence of the mycoparasitic Pythium oligandrum ATCC 38472 isolated from sugarbeet rhizosphere.</title>
        <authorList>
            <person name="Gaulin E."/>
        </authorList>
    </citation>
    <scope>NUCLEOTIDE SEQUENCE</scope>
    <source>
        <strain evidence="5">ATCC 38472_TT</strain>
    </source>
</reference>
<evidence type="ECO:0000256" key="2">
    <source>
        <dbReference type="ARBA" id="ARBA00023043"/>
    </source>
</evidence>
<dbReference type="GO" id="GO:0004842">
    <property type="term" value="F:ubiquitin-protein transferase activity"/>
    <property type="evidence" value="ECO:0007669"/>
    <property type="project" value="TreeGrafter"/>
</dbReference>
<evidence type="ECO:0000256" key="1">
    <source>
        <dbReference type="ARBA" id="ARBA00022737"/>
    </source>
</evidence>
<dbReference type="PANTHER" id="PTHR24171:SF8">
    <property type="entry name" value="BRCA1-ASSOCIATED RING DOMAIN PROTEIN 1"/>
    <property type="match status" value="1"/>
</dbReference>
<dbReference type="Gene3D" id="1.25.40.20">
    <property type="entry name" value="Ankyrin repeat-containing domain"/>
    <property type="match status" value="1"/>
</dbReference>
<comment type="caution">
    <text evidence="5">The sequence shown here is derived from an EMBL/GenBank/DDBJ whole genome shotgun (WGS) entry which is preliminary data.</text>
</comment>
<dbReference type="InterPro" id="IPR036770">
    <property type="entry name" value="Ankyrin_rpt-contain_sf"/>
</dbReference>
<dbReference type="InterPro" id="IPR002110">
    <property type="entry name" value="Ankyrin_rpt"/>
</dbReference>
<evidence type="ECO:0000313" key="5">
    <source>
        <dbReference type="EMBL" id="TMW62289.1"/>
    </source>
</evidence>
<feature type="region of interest" description="Disordered" evidence="4">
    <location>
        <begin position="14"/>
        <end position="112"/>
    </location>
</feature>
<keyword evidence="2 3" id="KW-0040">ANK repeat</keyword>
<evidence type="ECO:0000313" key="6">
    <source>
        <dbReference type="Proteomes" id="UP000794436"/>
    </source>
</evidence>
<sequence length="254" mass="28268">MRHIKYAPKLKTISEDASLASAREQKMAPRKRSLPSPPTSPVKEKEETERVPSPAEEQVEAVEKPIERDVISEEPIEEEPERTSEITITEEHLASPTSSMEPIRERSDTTAAVTPGVQETGRKYGRSELHEAVRKGDIDAVVSLLKTQPELLRQTDSRGNHPLHYAANASTKNADQIVYCLLKAGAYVNATNHRHQTPLVINVISNTTDDDMVARILLYNNAKPMIKVTDSMLLHHFAASQGLSKVSIAIKEYM</sequence>
<protein>
    <submittedName>
        <fullName evidence="5">Uncharacterized protein</fullName>
    </submittedName>
</protein>